<comment type="caution">
    <text evidence="4">The sequence shown here is derived from an EMBL/GenBank/DDBJ whole genome shotgun (WGS) entry which is preliminary data.</text>
</comment>
<dbReference type="AlphaFoldDB" id="A0A645JKH3"/>
<organism evidence="4">
    <name type="scientific">bioreactor metagenome</name>
    <dbReference type="NCBI Taxonomy" id="1076179"/>
    <lineage>
        <taxon>unclassified sequences</taxon>
        <taxon>metagenomes</taxon>
        <taxon>ecological metagenomes</taxon>
    </lineage>
</organism>
<dbReference type="InterPro" id="IPR003594">
    <property type="entry name" value="HATPase_dom"/>
</dbReference>
<evidence type="ECO:0000256" key="1">
    <source>
        <dbReference type="ARBA" id="ARBA00022527"/>
    </source>
</evidence>
<evidence type="ECO:0000259" key="3">
    <source>
        <dbReference type="Pfam" id="PF13581"/>
    </source>
</evidence>
<gene>
    <name evidence="4" type="ORF">SDC9_211936</name>
</gene>
<feature type="region of interest" description="Disordered" evidence="2">
    <location>
        <begin position="106"/>
        <end position="126"/>
    </location>
</feature>
<dbReference type="Pfam" id="PF13581">
    <property type="entry name" value="HATPase_c_2"/>
    <property type="match status" value="1"/>
</dbReference>
<accession>A0A645JKH3</accession>
<name>A0A645JKH3_9ZZZZ</name>
<evidence type="ECO:0000313" key="4">
    <source>
        <dbReference type="EMBL" id="MPN64165.1"/>
    </source>
</evidence>
<dbReference type="PANTHER" id="PTHR35526:SF6">
    <property type="entry name" value="SLR1861 PROTEIN"/>
    <property type="match status" value="1"/>
</dbReference>
<keyword evidence="1" id="KW-0808">Transferase</keyword>
<dbReference type="EMBL" id="VSSQ01144649">
    <property type="protein sequence ID" value="MPN64165.1"/>
    <property type="molecule type" value="Genomic_DNA"/>
</dbReference>
<keyword evidence="1" id="KW-0723">Serine/threonine-protein kinase</keyword>
<dbReference type="Gene3D" id="3.30.565.10">
    <property type="entry name" value="Histidine kinase-like ATPase, C-terminal domain"/>
    <property type="match status" value="1"/>
</dbReference>
<dbReference type="CDD" id="cd16936">
    <property type="entry name" value="HATPase_RsbW-like"/>
    <property type="match status" value="1"/>
</dbReference>
<dbReference type="PANTHER" id="PTHR35526">
    <property type="entry name" value="ANTI-SIGMA-F FACTOR RSBW-RELATED"/>
    <property type="match status" value="1"/>
</dbReference>
<dbReference type="InterPro" id="IPR036890">
    <property type="entry name" value="HATPase_C_sf"/>
</dbReference>
<sequence length="162" mass="18118">MQEEIDAFVGETPQFDDITMLSLDMMHQNGPGMKKLKLNPTLESMEQITAFVEQELENGGIPMKIIVQMNIAVDEIFSNIARYSGANDVTVGVFVKEGHITLRFADNGRPYDPTEKPDPDTSLSAEERDIGGLGIFMVKKSMDTVEYEYHDGLNILTLTKQN</sequence>
<protein>
    <recommendedName>
        <fullName evidence="3">Histidine kinase/HSP90-like ATPase domain-containing protein</fullName>
    </recommendedName>
</protein>
<dbReference type="SUPFAM" id="SSF55874">
    <property type="entry name" value="ATPase domain of HSP90 chaperone/DNA topoisomerase II/histidine kinase"/>
    <property type="match status" value="1"/>
</dbReference>
<dbReference type="InterPro" id="IPR050267">
    <property type="entry name" value="Anti-sigma-factor_SerPK"/>
</dbReference>
<reference evidence="4" key="1">
    <citation type="submission" date="2019-08" db="EMBL/GenBank/DDBJ databases">
        <authorList>
            <person name="Kucharzyk K."/>
            <person name="Murdoch R.W."/>
            <person name="Higgins S."/>
            <person name="Loffler F."/>
        </authorList>
    </citation>
    <scope>NUCLEOTIDE SEQUENCE</scope>
</reference>
<feature type="compositionally biased region" description="Basic and acidic residues" evidence="2">
    <location>
        <begin position="112"/>
        <end position="126"/>
    </location>
</feature>
<feature type="domain" description="Histidine kinase/HSP90-like ATPase" evidence="3">
    <location>
        <begin position="40"/>
        <end position="160"/>
    </location>
</feature>
<proteinExistence type="predicted"/>
<dbReference type="GO" id="GO:0004674">
    <property type="term" value="F:protein serine/threonine kinase activity"/>
    <property type="evidence" value="ECO:0007669"/>
    <property type="project" value="UniProtKB-KW"/>
</dbReference>
<keyword evidence="1" id="KW-0418">Kinase</keyword>
<evidence type="ECO:0000256" key="2">
    <source>
        <dbReference type="SAM" id="MobiDB-lite"/>
    </source>
</evidence>